<dbReference type="EMBL" id="JAMPLM010000003">
    <property type="protein sequence ID" value="MEP1058101.1"/>
    <property type="molecule type" value="Genomic_DNA"/>
</dbReference>
<evidence type="ECO:0008006" key="3">
    <source>
        <dbReference type="Google" id="ProtNLM"/>
    </source>
</evidence>
<proteinExistence type="predicted"/>
<protein>
    <recommendedName>
        <fullName evidence="3">GIY-YIG domain-containing protein</fullName>
    </recommendedName>
</protein>
<dbReference type="RefSeq" id="WP_348250428.1">
    <property type="nucleotide sequence ID" value="NZ_JAMPLM010000003.1"/>
</dbReference>
<reference evidence="1 2" key="1">
    <citation type="submission" date="2022-04" db="EMBL/GenBank/DDBJ databases">
        <title>Positive selection, recombination, and allopatry shape intraspecific diversity of widespread and dominant cyanobacteria.</title>
        <authorList>
            <person name="Wei J."/>
            <person name="Shu W."/>
            <person name="Hu C."/>
        </authorList>
    </citation>
    <scope>NUCLEOTIDE SEQUENCE [LARGE SCALE GENOMIC DNA]</scope>
    <source>
        <strain evidence="1 2">AS-A4</strain>
    </source>
</reference>
<gene>
    <name evidence="1" type="ORF">NDI38_06580</name>
</gene>
<evidence type="ECO:0000313" key="2">
    <source>
        <dbReference type="Proteomes" id="UP001476950"/>
    </source>
</evidence>
<evidence type="ECO:0000313" key="1">
    <source>
        <dbReference type="EMBL" id="MEP1058101.1"/>
    </source>
</evidence>
<name>A0ABV0KFU6_9CYAN</name>
<dbReference type="Proteomes" id="UP001476950">
    <property type="component" value="Unassembled WGS sequence"/>
</dbReference>
<organism evidence="1 2">
    <name type="scientific">Stenomitos frigidus AS-A4</name>
    <dbReference type="NCBI Taxonomy" id="2933935"/>
    <lineage>
        <taxon>Bacteria</taxon>
        <taxon>Bacillati</taxon>
        <taxon>Cyanobacteriota</taxon>
        <taxon>Cyanophyceae</taxon>
        <taxon>Leptolyngbyales</taxon>
        <taxon>Leptolyngbyaceae</taxon>
        <taxon>Stenomitos</taxon>
    </lineage>
</organism>
<comment type="caution">
    <text evidence="1">The sequence shown here is derived from an EMBL/GenBank/DDBJ whole genome shotgun (WGS) entry which is preliminary data.</text>
</comment>
<accession>A0ABV0KFU6</accession>
<keyword evidence="2" id="KW-1185">Reference proteome</keyword>
<sequence length="180" mass="21001">MENFVIDEVNKVLIDFQQGEEKYEGLIYMMYWLKNEQVLPLYIGKSEKYGKKGTNLSANIANISSNKSFFCRWGNNYAYHIGDLSAIVCPDHPSSQQNPKYRKWANCLFNSYPSNYPQLRKETYFWIHAWEKEKIGIWKEYGHSPLTALEYHLISVASVAFPTLLLNEEGVNRKQIDEDG</sequence>